<evidence type="ECO:0000259" key="1">
    <source>
        <dbReference type="Pfam" id="PF09681"/>
    </source>
</evidence>
<dbReference type="AlphaFoldDB" id="A0A1V4SV93"/>
<comment type="caution">
    <text evidence="2">The sequence shown here is derived from an EMBL/GenBank/DDBJ whole genome shotgun (WGS) entry which is preliminary data.</text>
</comment>
<name>A0A1V4SV93_9CLOT</name>
<proteinExistence type="predicted"/>
<feature type="domain" description="Phage replisome organiser N-terminal" evidence="1">
    <location>
        <begin position="26"/>
        <end position="141"/>
    </location>
</feature>
<protein>
    <recommendedName>
        <fullName evidence="1">Phage replisome organiser N-terminal domain-containing protein</fullName>
    </recommendedName>
</protein>
<gene>
    <name evidence="2" type="ORF">CLTHE_14940</name>
</gene>
<dbReference type="InterPro" id="IPR010056">
    <property type="entry name" value="Phage_rep_org__N"/>
</dbReference>
<evidence type="ECO:0000313" key="3">
    <source>
        <dbReference type="Proteomes" id="UP000191448"/>
    </source>
</evidence>
<evidence type="ECO:0000313" key="2">
    <source>
        <dbReference type="EMBL" id="OPX47923.1"/>
    </source>
</evidence>
<sequence length="293" mass="34335">MSIDYFSSYVNRKGDISMSDNRKYYYMIIKEDFYDSEEIKLLQAMNEGYLFSDILMKMYLKSLKNEGRLMFKEHIPYDDKMIATITGHSNSVVEKALVIFQQLGLIEVLDSGAIYMLDIQAYIGKSSTEADRIKAYRKRIKDEKNKEKLYLEQKNDNGVQMYDECTPEIEREKDIKKEIKLEREIKIKNKEQLSSSLSDEFYNYVVNELGFTLSDYVINALEKDIKEFGELEVRNALEIASKKGKNYLYAKGILRTKTKEGKLNVKKGIKTFEDTKDSFLKDANEVIEEDYNF</sequence>
<dbReference type="Proteomes" id="UP000191448">
    <property type="component" value="Unassembled WGS sequence"/>
</dbReference>
<dbReference type="EMBL" id="LTAY01000037">
    <property type="protein sequence ID" value="OPX47923.1"/>
    <property type="molecule type" value="Genomic_DNA"/>
</dbReference>
<reference evidence="2 3" key="1">
    <citation type="submission" date="2016-02" db="EMBL/GenBank/DDBJ databases">
        <title>Genome sequence of Clostridium thermobutyricum DSM 4928.</title>
        <authorList>
            <person name="Poehlein A."/>
            <person name="Daniel R."/>
        </authorList>
    </citation>
    <scope>NUCLEOTIDE SEQUENCE [LARGE SCALE GENOMIC DNA]</scope>
    <source>
        <strain evidence="2 3">DSM 4928</strain>
    </source>
</reference>
<organism evidence="2 3">
    <name type="scientific">Clostridium thermobutyricum DSM 4928</name>
    <dbReference type="NCBI Taxonomy" id="1121339"/>
    <lineage>
        <taxon>Bacteria</taxon>
        <taxon>Bacillati</taxon>
        <taxon>Bacillota</taxon>
        <taxon>Clostridia</taxon>
        <taxon>Eubacteriales</taxon>
        <taxon>Clostridiaceae</taxon>
        <taxon>Clostridium</taxon>
    </lineage>
</organism>
<accession>A0A1V4SV93</accession>
<dbReference type="Pfam" id="PF09681">
    <property type="entry name" value="Phage_rep_org_N"/>
    <property type="match status" value="1"/>
</dbReference>
<dbReference type="NCBIfam" id="TIGR01714">
    <property type="entry name" value="phage_rep_org_N"/>
    <property type="match status" value="1"/>
</dbReference>